<reference evidence="3 4" key="3">
    <citation type="submission" date="2015-03" db="EMBL/GenBank/DDBJ databases">
        <authorList>
            <consortium name="Pathogen Informatics"/>
            <person name="Murphy D."/>
        </authorList>
    </citation>
    <scope>NUCLEOTIDE SEQUENCE [LARGE SCALE GENOMIC DNA]</scope>
    <source>
        <strain evidence="3">Type strain: CIP110230</strain>
        <strain evidence="4">type strain: CIP110230</strain>
    </source>
</reference>
<organism evidence="2 5">
    <name type="scientific">Yersinia pekkanenii</name>
    <dbReference type="NCBI Taxonomy" id="1288385"/>
    <lineage>
        <taxon>Bacteria</taxon>
        <taxon>Pseudomonadati</taxon>
        <taxon>Pseudomonadota</taxon>
        <taxon>Gammaproteobacteria</taxon>
        <taxon>Enterobacterales</taxon>
        <taxon>Yersiniaceae</taxon>
        <taxon>Yersinia</taxon>
    </lineage>
</organism>
<dbReference type="PROSITE" id="PS50075">
    <property type="entry name" value="CARRIER"/>
    <property type="match status" value="1"/>
</dbReference>
<dbReference type="Proteomes" id="UP000045840">
    <property type="component" value="Unassembled WGS sequence"/>
</dbReference>
<evidence type="ECO:0000313" key="4">
    <source>
        <dbReference type="Proteomes" id="UP000044625"/>
    </source>
</evidence>
<evidence type="ECO:0000313" key="3">
    <source>
        <dbReference type="EMBL" id="CRY64794.1"/>
    </source>
</evidence>
<evidence type="ECO:0000313" key="2">
    <source>
        <dbReference type="EMBL" id="CNH10843.1"/>
    </source>
</evidence>
<dbReference type="Pfam" id="PF00550">
    <property type="entry name" value="PP-binding"/>
    <property type="match status" value="1"/>
</dbReference>
<sequence length="83" mass="9213">MDRDYIASIVKKHIINSVDGIKEDDIDLQKSMADYGASSLDIVSVVSGVMRELKIKIPRTELKNIKSIDGLIDMFVTSSLEAK</sequence>
<evidence type="ECO:0000259" key="1">
    <source>
        <dbReference type="PROSITE" id="PS50075"/>
    </source>
</evidence>
<dbReference type="SUPFAM" id="SSF47336">
    <property type="entry name" value="ACP-like"/>
    <property type="match status" value="1"/>
</dbReference>
<proteinExistence type="predicted"/>
<reference evidence="2" key="1">
    <citation type="submission" date="2015-03" db="EMBL/GenBank/DDBJ databases">
        <authorList>
            <person name="Murphy D."/>
        </authorList>
    </citation>
    <scope>NUCLEOTIDE SEQUENCE [LARGE SCALE GENOMIC DNA]</scope>
    <source>
        <strain evidence="2">A125KOH2</strain>
    </source>
</reference>
<keyword evidence="4" id="KW-1185">Reference proteome</keyword>
<dbReference type="RefSeq" id="WP_049608907.1">
    <property type="nucleotide sequence ID" value="NZ_CAWMMU010000003.1"/>
</dbReference>
<dbReference type="InterPro" id="IPR036736">
    <property type="entry name" value="ACP-like_sf"/>
</dbReference>
<reference evidence="5" key="2">
    <citation type="submission" date="2015-03" db="EMBL/GenBank/DDBJ databases">
        <authorList>
            <consortium name="Pathogen Informatics"/>
        </authorList>
    </citation>
    <scope>NUCLEOTIDE SEQUENCE [LARGE SCALE GENOMIC DNA]</scope>
    <source>
        <strain evidence="5">A125KOH2</strain>
    </source>
</reference>
<dbReference type="OrthoDB" id="487863at2"/>
<dbReference type="EMBL" id="CQAZ01000002">
    <property type="protein sequence ID" value="CNH10843.1"/>
    <property type="molecule type" value="Genomic_DNA"/>
</dbReference>
<gene>
    <name evidence="2" type="ORF">ERS008529_00366</name>
    <name evidence="3" type="ORF">ERS137968_00943</name>
</gene>
<name>A0A0T9NHQ2_9GAMM</name>
<evidence type="ECO:0000313" key="5">
    <source>
        <dbReference type="Proteomes" id="UP000045840"/>
    </source>
</evidence>
<dbReference type="Gene3D" id="1.10.1200.10">
    <property type="entry name" value="ACP-like"/>
    <property type="match status" value="1"/>
</dbReference>
<dbReference type="STRING" id="1288385.ERS137968_00943"/>
<dbReference type="Proteomes" id="UP000044625">
    <property type="component" value="Unassembled WGS sequence"/>
</dbReference>
<feature type="domain" description="Carrier" evidence="1">
    <location>
        <begin position="5"/>
        <end position="79"/>
    </location>
</feature>
<dbReference type="EMBL" id="CWJL01000003">
    <property type="protein sequence ID" value="CRY64794.1"/>
    <property type="molecule type" value="Genomic_DNA"/>
</dbReference>
<dbReference type="InterPro" id="IPR009081">
    <property type="entry name" value="PP-bd_ACP"/>
</dbReference>
<accession>A0A0T9NHQ2</accession>
<protein>
    <submittedName>
        <fullName evidence="2 3">Acyl carrier protein</fullName>
    </submittedName>
</protein>
<dbReference type="AlphaFoldDB" id="A0A0T9NHQ2"/>